<sequence length="191" mass="22510">MVIISICGNIGSGKSTIINKLKAHGYCVYEEPISQMTEILENYYNDMHKWAFHLQLKVLKLYHDIKQEINQNTNKVFIIERSPYESKFVFAQSLYNQQILCKVEVELYNEFYNLLGWSPNHIIYLKTDPSICMNRIIKRNRDCESNISQDFIVQLHNLYTNLEQNNMNIVDGNQSIHETFMTIINIINSYT</sequence>
<dbReference type="InterPro" id="IPR031314">
    <property type="entry name" value="DNK_dom"/>
</dbReference>
<organism evidence="2">
    <name type="scientific">viral metagenome</name>
    <dbReference type="NCBI Taxonomy" id="1070528"/>
    <lineage>
        <taxon>unclassified sequences</taxon>
        <taxon>metagenomes</taxon>
        <taxon>organismal metagenomes</taxon>
    </lineage>
</organism>
<dbReference type="GO" id="GO:0005737">
    <property type="term" value="C:cytoplasm"/>
    <property type="evidence" value="ECO:0007669"/>
    <property type="project" value="TreeGrafter"/>
</dbReference>
<dbReference type="InterPro" id="IPR027417">
    <property type="entry name" value="P-loop_NTPase"/>
</dbReference>
<dbReference type="PIRSF" id="PIRSF000705">
    <property type="entry name" value="DNK"/>
    <property type="match status" value="1"/>
</dbReference>
<protein>
    <recommendedName>
        <fullName evidence="1">Deoxynucleoside kinase domain-containing protein</fullName>
    </recommendedName>
</protein>
<proteinExistence type="predicted"/>
<dbReference type="PANTHER" id="PTHR10513">
    <property type="entry name" value="DEOXYNUCLEOSIDE KINASE"/>
    <property type="match status" value="1"/>
</dbReference>
<dbReference type="InterPro" id="IPR002624">
    <property type="entry name" value="DCK/DGK"/>
</dbReference>
<feature type="domain" description="Deoxynucleoside kinase" evidence="1">
    <location>
        <begin position="4"/>
        <end position="165"/>
    </location>
</feature>
<name>A0A6C0F7K2_9ZZZZ</name>
<dbReference type="Gene3D" id="3.40.50.300">
    <property type="entry name" value="P-loop containing nucleotide triphosphate hydrolases"/>
    <property type="match status" value="1"/>
</dbReference>
<dbReference type="PANTHER" id="PTHR10513:SF35">
    <property type="entry name" value="DEOXYADENOSINE KINASE"/>
    <property type="match status" value="1"/>
</dbReference>
<reference evidence="2" key="1">
    <citation type="journal article" date="2020" name="Nature">
        <title>Giant virus diversity and host interactions through global metagenomics.</title>
        <authorList>
            <person name="Schulz F."/>
            <person name="Roux S."/>
            <person name="Paez-Espino D."/>
            <person name="Jungbluth S."/>
            <person name="Walsh D.A."/>
            <person name="Denef V.J."/>
            <person name="McMahon K.D."/>
            <person name="Konstantinidis K.T."/>
            <person name="Eloe-Fadrosh E.A."/>
            <person name="Kyrpides N.C."/>
            <person name="Woyke T."/>
        </authorList>
    </citation>
    <scope>NUCLEOTIDE SEQUENCE</scope>
    <source>
        <strain evidence="2">GVMAG-S-ERX555967-131</strain>
    </source>
</reference>
<dbReference type="SUPFAM" id="SSF52540">
    <property type="entry name" value="P-loop containing nucleoside triphosphate hydrolases"/>
    <property type="match status" value="1"/>
</dbReference>
<dbReference type="Pfam" id="PF01712">
    <property type="entry name" value="dNK"/>
    <property type="match status" value="1"/>
</dbReference>
<evidence type="ECO:0000313" key="2">
    <source>
        <dbReference type="EMBL" id="QHT37074.1"/>
    </source>
</evidence>
<dbReference type="GO" id="GO:0019136">
    <property type="term" value="F:deoxynucleoside kinase activity"/>
    <property type="evidence" value="ECO:0007669"/>
    <property type="project" value="InterPro"/>
</dbReference>
<dbReference type="EMBL" id="MN738789">
    <property type="protein sequence ID" value="QHT37074.1"/>
    <property type="molecule type" value="Genomic_DNA"/>
</dbReference>
<dbReference type="AlphaFoldDB" id="A0A6C0F7K2"/>
<dbReference type="GO" id="GO:0005524">
    <property type="term" value="F:ATP binding"/>
    <property type="evidence" value="ECO:0007669"/>
    <property type="project" value="InterPro"/>
</dbReference>
<evidence type="ECO:0000259" key="1">
    <source>
        <dbReference type="Pfam" id="PF01712"/>
    </source>
</evidence>
<dbReference type="InterPro" id="IPR050566">
    <property type="entry name" value="Deoxyribonucleoside_kinase"/>
</dbReference>
<accession>A0A6C0F7K2</accession>